<dbReference type="EMBL" id="NVGE01000030">
    <property type="protein sequence ID" value="PFZ27080.1"/>
    <property type="molecule type" value="Genomic_DNA"/>
</dbReference>
<feature type="transmembrane region" description="Helical" evidence="1">
    <location>
        <begin position="6"/>
        <end position="26"/>
    </location>
</feature>
<sequence length="126" mass="14697">MGIPGWLYVILIFFSGLVGVIITLFTQGLRQKKRDKYELLISFVENRFNVQSTEFSRALNKIYIIFGKNKEVITALRRFHDGITYEKPGKEEIDRSLLALYKSMCQDLKIDPMDDTLFQVPFNPKN</sequence>
<feature type="domain" description="DUF6680" evidence="2">
    <location>
        <begin position="4"/>
        <end position="115"/>
    </location>
</feature>
<evidence type="ECO:0000313" key="3">
    <source>
        <dbReference type="EMBL" id="PFZ27080.1"/>
    </source>
</evidence>
<name>A0A2B5IQL6_9BACI</name>
<dbReference type="AlphaFoldDB" id="A0A2B5IQL6"/>
<keyword evidence="1" id="KW-1133">Transmembrane helix</keyword>
<evidence type="ECO:0000256" key="1">
    <source>
        <dbReference type="SAM" id="Phobius"/>
    </source>
</evidence>
<dbReference type="Pfam" id="PF20385">
    <property type="entry name" value="DUF6680"/>
    <property type="match status" value="1"/>
</dbReference>
<evidence type="ECO:0000259" key="2">
    <source>
        <dbReference type="Pfam" id="PF20385"/>
    </source>
</evidence>
<comment type="caution">
    <text evidence="3">The sequence shown here is derived from an EMBL/GenBank/DDBJ whole genome shotgun (WGS) entry which is preliminary data.</text>
</comment>
<gene>
    <name evidence="3" type="ORF">COL66_19930</name>
</gene>
<keyword evidence="1" id="KW-0472">Membrane</keyword>
<reference evidence="3 4" key="1">
    <citation type="submission" date="2017-09" db="EMBL/GenBank/DDBJ databases">
        <title>Large-scale bioinformatics analysis of Bacillus genomes uncovers conserved roles of natural products in bacterial physiology.</title>
        <authorList>
            <consortium name="Agbiome Team Llc"/>
            <person name="Bleich R.M."/>
            <person name="Grubbs K.J."/>
            <person name="Santa Maria K.C."/>
            <person name="Allen S.E."/>
            <person name="Farag S."/>
            <person name="Shank E.A."/>
            <person name="Bowers A."/>
        </authorList>
    </citation>
    <scope>NUCLEOTIDE SEQUENCE [LARGE SCALE GENOMIC DNA]</scope>
    <source>
        <strain evidence="3 4">AFS080080</strain>
    </source>
</reference>
<proteinExistence type="predicted"/>
<accession>A0A2B5IQL6</accession>
<keyword evidence="1" id="KW-0812">Transmembrane</keyword>
<organism evidence="3 4">
    <name type="scientific">Bacillus wiedmannii</name>
    <dbReference type="NCBI Taxonomy" id="1890302"/>
    <lineage>
        <taxon>Bacteria</taxon>
        <taxon>Bacillati</taxon>
        <taxon>Bacillota</taxon>
        <taxon>Bacilli</taxon>
        <taxon>Bacillales</taxon>
        <taxon>Bacillaceae</taxon>
        <taxon>Bacillus</taxon>
        <taxon>Bacillus cereus group</taxon>
    </lineage>
</organism>
<evidence type="ECO:0000313" key="4">
    <source>
        <dbReference type="Proteomes" id="UP000223311"/>
    </source>
</evidence>
<protein>
    <recommendedName>
        <fullName evidence="2">DUF6680 domain-containing protein</fullName>
    </recommendedName>
</protein>
<dbReference type="RefSeq" id="WP_098068713.1">
    <property type="nucleotide sequence ID" value="NZ_NUDN01000033.1"/>
</dbReference>
<dbReference type="Proteomes" id="UP000223311">
    <property type="component" value="Unassembled WGS sequence"/>
</dbReference>
<dbReference type="InterPro" id="IPR046502">
    <property type="entry name" value="DUF6680"/>
</dbReference>